<evidence type="ECO:0000256" key="2">
    <source>
        <dbReference type="ARBA" id="ARBA00023235"/>
    </source>
</evidence>
<dbReference type="CDD" id="cd00165">
    <property type="entry name" value="S4"/>
    <property type="match status" value="1"/>
</dbReference>
<reference evidence="8" key="1">
    <citation type="journal article" date="2014" name="Int. J. Syst. Evol. Microbiol.">
        <title>Complete genome sequence of Corynebacterium casei LMG S-19264T (=DSM 44701T), isolated from a smear-ripened cheese.</title>
        <authorList>
            <consortium name="US DOE Joint Genome Institute (JGI-PGF)"/>
            <person name="Walter F."/>
            <person name="Albersmeier A."/>
            <person name="Kalinowski J."/>
            <person name="Ruckert C."/>
        </authorList>
    </citation>
    <scope>NUCLEOTIDE SEQUENCE</scope>
    <source>
        <strain evidence="8">CGMCC 1.15958</strain>
    </source>
</reference>
<dbReference type="InterPro" id="IPR006145">
    <property type="entry name" value="PsdUridine_synth_RsuA/RluA"/>
</dbReference>
<dbReference type="Pfam" id="PF00849">
    <property type="entry name" value="PseudoU_synth_2"/>
    <property type="match status" value="1"/>
</dbReference>
<evidence type="ECO:0000256" key="4">
    <source>
        <dbReference type="PROSITE-ProRule" id="PRU00182"/>
    </source>
</evidence>
<dbReference type="InterPro" id="IPR006225">
    <property type="entry name" value="PsdUridine_synth_RluC/D"/>
</dbReference>
<accession>A0A917DWZ3</accession>
<dbReference type="EMBL" id="BMKK01000011">
    <property type="protein sequence ID" value="GGD74572.1"/>
    <property type="molecule type" value="Genomic_DNA"/>
</dbReference>
<name>A0A917DWZ3_9BACT</name>
<dbReference type="Gene3D" id="3.30.2350.10">
    <property type="entry name" value="Pseudouridine synthase"/>
    <property type="match status" value="1"/>
</dbReference>
<protein>
    <recommendedName>
        <fullName evidence="5">Pseudouridine synthase</fullName>
        <ecNumber evidence="5">5.4.99.-</ecNumber>
    </recommendedName>
</protein>
<evidence type="ECO:0000256" key="5">
    <source>
        <dbReference type="RuleBase" id="RU362028"/>
    </source>
</evidence>
<evidence type="ECO:0000256" key="3">
    <source>
        <dbReference type="PIRSR" id="PIRSR606225-1"/>
    </source>
</evidence>
<organism evidence="8 9">
    <name type="scientific">Emticicia aquatilis</name>
    <dbReference type="NCBI Taxonomy" id="1537369"/>
    <lineage>
        <taxon>Bacteria</taxon>
        <taxon>Pseudomonadati</taxon>
        <taxon>Bacteroidota</taxon>
        <taxon>Cytophagia</taxon>
        <taxon>Cytophagales</taxon>
        <taxon>Leadbetterellaceae</taxon>
        <taxon>Emticicia</taxon>
    </lineage>
</organism>
<proteinExistence type="inferred from homology"/>
<evidence type="ECO:0000313" key="9">
    <source>
        <dbReference type="Proteomes" id="UP000609064"/>
    </source>
</evidence>
<dbReference type="InterPro" id="IPR002942">
    <property type="entry name" value="S4_RNA-bd"/>
</dbReference>
<dbReference type="InterPro" id="IPR006224">
    <property type="entry name" value="PsdUridine_synth_RluA-like_CS"/>
</dbReference>
<evidence type="ECO:0000313" key="8">
    <source>
        <dbReference type="EMBL" id="GGD74572.1"/>
    </source>
</evidence>
<dbReference type="RefSeq" id="WP_188769326.1">
    <property type="nucleotide sequence ID" value="NZ_BMKK01000011.1"/>
</dbReference>
<keyword evidence="2 5" id="KW-0413">Isomerase</keyword>
<dbReference type="SMART" id="SM00363">
    <property type="entry name" value="S4"/>
    <property type="match status" value="1"/>
</dbReference>
<feature type="domain" description="RNA-binding S4" evidence="7">
    <location>
        <begin position="31"/>
        <end position="92"/>
    </location>
</feature>
<sequence length="307" mass="35447">MREKDRKYKPANTAKPTRSDSTQFKVTEETELLVFLLAKITSRSRNDVKILLRDKQIHVDGKPITQFNHPLKPEQVVEVKWKKAPEEARYRGLNIVFEDQYLIVIEKQAGVLSIATEKQKDNTAYSILSSHVKKQDPRNRIFVVHRLDRETSGLMMFAKSEKIQKLLQESWNATIEERTYLAVVEGYVEKKQDTITSYLVESKALIVYSSKNPEVGQKAITHYEVLKSNKNFSLMKVNLETGRKNQIRVHAKDIGHSVIGDEKYGAKTDPIKRLGLHAWVFAFKHPITGKDLRFETEMPSKFTSLFN</sequence>
<dbReference type="PANTHER" id="PTHR21600:SF44">
    <property type="entry name" value="RIBOSOMAL LARGE SUBUNIT PSEUDOURIDINE SYNTHASE D"/>
    <property type="match status" value="1"/>
</dbReference>
<dbReference type="GO" id="GO:0120159">
    <property type="term" value="F:rRNA pseudouridine synthase activity"/>
    <property type="evidence" value="ECO:0007669"/>
    <property type="project" value="UniProtKB-ARBA"/>
</dbReference>
<comment type="function">
    <text evidence="5">Responsible for synthesis of pseudouridine from uracil.</text>
</comment>
<dbReference type="Proteomes" id="UP000609064">
    <property type="component" value="Unassembled WGS sequence"/>
</dbReference>
<reference evidence="8" key="2">
    <citation type="submission" date="2020-09" db="EMBL/GenBank/DDBJ databases">
        <authorList>
            <person name="Sun Q."/>
            <person name="Zhou Y."/>
        </authorList>
    </citation>
    <scope>NUCLEOTIDE SEQUENCE</scope>
    <source>
        <strain evidence="8">CGMCC 1.15958</strain>
    </source>
</reference>
<dbReference type="CDD" id="cd02869">
    <property type="entry name" value="PseudoU_synth_RluA_like"/>
    <property type="match status" value="1"/>
</dbReference>
<dbReference type="InterPro" id="IPR020103">
    <property type="entry name" value="PsdUridine_synth_cat_dom_sf"/>
</dbReference>
<gene>
    <name evidence="8" type="ORF">GCM10011514_43270</name>
</gene>
<evidence type="ECO:0000259" key="7">
    <source>
        <dbReference type="SMART" id="SM00363"/>
    </source>
</evidence>
<dbReference type="InterPro" id="IPR036986">
    <property type="entry name" value="S4_RNA-bd_sf"/>
</dbReference>
<dbReference type="NCBIfam" id="TIGR00005">
    <property type="entry name" value="rluA_subfam"/>
    <property type="match status" value="1"/>
</dbReference>
<keyword evidence="4" id="KW-0694">RNA-binding</keyword>
<comment type="similarity">
    <text evidence="1 5">Belongs to the pseudouridine synthase RluA family.</text>
</comment>
<dbReference type="Gene3D" id="3.10.290.10">
    <property type="entry name" value="RNA-binding S4 domain"/>
    <property type="match status" value="1"/>
</dbReference>
<dbReference type="PROSITE" id="PS50889">
    <property type="entry name" value="S4"/>
    <property type="match status" value="1"/>
</dbReference>
<dbReference type="SUPFAM" id="SSF55174">
    <property type="entry name" value="Alpha-L RNA-binding motif"/>
    <property type="match status" value="1"/>
</dbReference>
<dbReference type="EC" id="5.4.99.-" evidence="5"/>
<feature type="region of interest" description="Disordered" evidence="6">
    <location>
        <begin position="1"/>
        <end position="22"/>
    </location>
</feature>
<feature type="active site" evidence="3">
    <location>
        <position position="148"/>
    </location>
</feature>
<dbReference type="AlphaFoldDB" id="A0A917DWZ3"/>
<evidence type="ECO:0000256" key="6">
    <source>
        <dbReference type="SAM" id="MobiDB-lite"/>
    </source>
</evidence>
<dbReference type="GO" id="GO:0000455">
    <property type="term" value="P:enzyme-directed rRNA pseudouridine synthesis"/>
    <property type="evidence" value="ECO:0007669"/>
    <property type="project" value="TreeGrafter"/>
</dbReference>
<dbReference type="InterPro" id="IPR050188">
    <property type="entry name" value="RluA_PseudoU_synthase"/>
</dbReference>
<keyword evidence="9" id="KW-1185">Reference proteome</keyword>
<dbReference type="PANTHER" id="PTHR21600">
    <property type="entry name" value="MITOCHONDRIAL RNA PSEUDOURIDINE SYNTHASE"/>
    <property type="match status" value="1"/>
</dbReference>
<comment type="caution">
    <text evidence="8">The sequence shown here is derived from an EMBL/GenBank/DDBJ whole genome shotgun (WGS) entry which is preliminary data.</text>
</comment>
<dbReference type="PROSITE" id="PS01129">
    <property type="entry name" value="PSI_RLU"/>
    <property type="match status" value="1"/>
</dbReference>
<dbReference type="GO" id="GO:0003723">
    <property type="term" value="F:RNA binding"/>
    <property type="evidence" value="ECO:0007669"/>
    <property type="project" value="UniProtKB-KW"/>
</dbReference>
<evidence type="ECO:0000256" key="1">
    <source>
        <dbReference type="ARBA" id="ARBA00010876"/>
    </source>
</evidence>
<comment type="catalytic activity">
    <reaction evidence="5">
        <text>a uridine in RNA = a pseudouridine in RNA</text>
        <dbReference type="Rhea" id="RHEA:48348"/>
        <dbReference type="Rhea" id="RHEA-COMP:12068"/>
        <dbReference type="Rhea" id="RHEA-COMP:12069"/>
        <dbReference type="ChEBI" id="CHEBI:65314"/>
        <dbReference type="ChEBI" id="CHEBI:65315"/>
    </reaction>
</comment>
<dbReference type="SUPFAM" id="SSF55120">
    <property type="entry name" value="Pseudouridine synthase"/>
    <property type="match status" value="1"/>
</dbReference>